<dbReference type="GO" id="GO:0008374">
    <property type="term" value="F:O-acyltransferase activity"/>
    <property type="evidence" value="ECO:0007669"/>
    <property type="project" value="InterPro"/>
</dbReference>
<dbReference type="KEGG" id="ovi:T265_09225"/>
<dbReference type="CTD" id="20323404"/>
<dbReference type="Pfam" id="PF02450">
    <property type="entry name" value="LCAT"/>
    <property type="match status" value="2"/>
</dbReference>
<keyword evidence="1" id="KW-0812">Transmembrane</keyword>
<dbReference type="Proteomes" id="UP000054324">
    <property type="component" value="Unassembled WGS sequence"/>
</dbReference>
<dbReference type="STRING" id="6198.A0A074Z6F7"/>
<protein>
    <recommendedName>
        <fullName evidence="4">Lecithin:cholesterol acyltransferase</fullName>
    </recommendedName>
</protein>
<sequence>MTQSSLTLPDSLSFTSQFVKVAHPSLGAYPLACNLSQSLTLLMFLLLVVCLILLHSPYYVIAETQSPIVLVPGDGGSQAYCSPTGSVESFLLWVNLRYFITPGTLAQYFSIIYDPRTGEIHDSDLCNVTFPGWGDTWSIENLDTYKHSGTVYFEHLVTSLRQDPFYVSNRTLRGTPFDFRRAPNENPDFQQRLRLLIEETYIIAGSRRVVLLGHSLGSLYCLAFLHAQSNDWKRKYIKAFLSVSGPLGGSVKALKLEVSGDNFGVLIRSPLSFREVQRSLPSTAFLMPDPRLWPPSEPIIITPKLNYSAHDYQKLFSDINFPQGYAFLQNTKPSVDGFMGPTGLDEVYCIHGSKVSTTYQLVYPEPSFFHKGFPDEYPTLITGDGDGTVHLRSLQLCRLWPGAKYIVLEGAEHLHIVGDERFLKLIHEIAGVQQSHCRRRKHNTRIPQSNGKLTRTTHLTIRH</sequence>
<feature type="transmembrane region" description="Helical" evidence="1">
    <location>
        <begin position="39"/>
        <end position="60"/>
    </location>
</feature>
<dbReference type="EMBL" id="KL596882">
    <property type="protein sequence ID" value="KER22741.1"/>
    <property type="molecule type" value="Genomic_DNA"/>
</dbReference>
<dbReference type="InterPro" id="IPR003386">
    <property type="entry name" value="LACT/PDAT_acylTrfase"/>
</dbReference>
<keyword evidence="3" id="KW-1185">Reference proteome</keyword>
<evidence type="ECO:0000313" key="3">
    <source>
        <dbReference type="Proteomes" id="UP000054324"/>
    </source>
</evidence>
<dbReference type="OrthoDB" id="190846at2759"/>
<dbReference type="AlphaFoldDB" id="A0A074Z6F7"/>
<evidence type="ECO:0008006" key="4">
    <source>
        <dbReference type="Google" id="ProtNLM"/>
    </source>
</evidence>
<organism evidence="2 3">
    <name type="scientific">Opisthorchis viverrini</name>
    <name type="common">Southeast Asian liver fluke</name>
    <dbReference type="NCBI Taxonomy" id="6198"/>
    <lineage>
        <taxon>Eukaryota</taxon>
        <taxon>Metazoa</taxon>
        <taxon>Spiralia</taxon>
        <taxon>Lophotrochozoa</taxon>
        <taxon>Platyhelminthes</taxon>
        <taxon>Trematoda</taxon>
        <taxon>Digenea</taxon>
        <taxon>Opisthorchiida</taxon>
        <taxon>Opisthorchiata</taxon>
        <taxon>Opisthorchiidae</taxon>
        <taxon>Opisthorchis</taxon>
    </lineage>
</organism>
<keyword evidence="1" id="KW-1133">Transmembrane helix</keyword>
<gene>
    <name evidence="2" type="ORF">T265_09225</name>
</gene>
<dbReference type="SUPFAM" id="SSF53474">
    <property type="entry name" value="alpha/beta-Hydrolases"/>
    <property type="match status" value="1"/>
</dbReference>
<reference evidence="2 3" key="1">
    <citation type="submission" date="2013-11" db="EMBL/GenBank/DDBJ databases">
        <title>Opisthorchis viverrini - life in the bile duct.</title>
        <authorList>
            <person name="Young N.D."/>
            <person name="Nagarajan N."/>
            <person name="Lin S.J."/>
            <person name="Korhonen P.K."/>
            <person name="Jex A.R."/>
            <person name="Hall R.S."/>
            <person name="Safavi-Hemami H."/>
            <person name="Kaewkong W."/>
            <person name="Bertrand D."/>
            <person name="Gao S."/>
            <person name="Seet Q."/>
            <person name="Wongkham S."/>
            <person name="Teh B.T."/>
            <person name="Wongkham C."/>
            <person name="Intapan P.M."/>
            <person name="Maleewong W."/>
            <person name="Yang X."/>
            <person name="Hu M."/>
            <person name="Wang Z."/>
            <person name="Hofmann A."/>
            <person name="Sternberg P.W."/>
            <person name="Tan P."/>
            <person name="Wang J."/>
            <person name="Gasser R.B."/>
        </authorList>
    </citation>
    <scope>NUCLEOTIDE SEQUENCE [LARGE SCALE GENOMIC DNA]</scope>
</reference>
<dbReference type="GO" id="GO:0006629">
    <property type="term" value="P:lipid metabolic process"/>
    <property type="evidence" value="ECO:0007669"/>
    <property type="project" value="InterPro"/>
</dbReference>
<evidence type="ECO:0000313" key="2">
    <source>
        <dbReference type="EMBL" id="KER22741.1"/>
    </source>
</evidence>
<evidence type="ECO:0000256" key="1">
    <source>
        <dbReference type="SAM" id="Phobius"/>
    </source>
</evidence>
<keyword evidence="1" id="KW-0472">Membrane</keyword>
<accession>A0A074Z6F7</accession>
<dbReference type="PANTHER" id="PTHR11440">
    <property type="entry name" value="LECITHIN-CHOLESTEROL ACYLTRANSFERASE-RELATED"/>
    <property type="match status" value="1"/>
</dbReference>
<name>A0A074Z6F7_OPIVI</name>
<proteinExistence type="predicted"/>
<dbReference type="RefSeq" id="XP_009173508.1">
    <property type="nucleotide sequence ID" value="XM_009175244.1"/>
</dbReference>
<dbReference type="GeneID" id="20323404"/>
<dbReference type="Gene3D" id="3.40.50.1820">
    <property type="entry name" value="alpha/beta hydrolase"/>
    <property type="match status" value="2"/>
</dbReference>
<dbReference type="InterPro" id="IPR029058">
    <property type="entry name" value="AB_hydrolase_fold"/>
</dbReference>